<feature type="signal peptide" evidence="1">
    <location>
        <begin position="1"/>
        <end position="25"/>
    </location>
</feature>
<comment type="caution">
    <text evidence="2">The sequence shown here is derived from an EMBL/GenBank/DDBJ whole genome shotgun (WGS) entry which is preliminary data.</text>
</comment>
<proteinExistence type="predicted"/>
<evidence type="ECO:0000313" key="2">
    <source>
        <dbReference type="EMBL" id="MFC3912517.1"/>
    </source>
</evidence>
<keyword evidence="3" id="KW-1185">Reference proteome</keyword>
<dbReference type="EMBL" id="JBHSAF010000001">
    <property type="protein sequence ID" value="MFC3912517.1"/>
    <property type="molecule type" value="Genomic_DNA"/>
</dbReference>
<organism evidence="2 3">
    <name type="scientific">Pseudaeromonas sharmana</name>
    <dbReference type="NCBI Taxonomy" id="328412"/>
    <lineage>
        <taxon>Bacteria</taxon>
        <taxon>Pseudomonadati</taxon>
        <taxon>Pseudomonadota</taxon>
        <taxon>Gammaproteobacteria</taxon>
        <taxon>Aeromonadales</taxon>
        <taxon>Aeromonadaceae</taxon>
        <taxon>Pseudaeromonas</taxon>
    </lineage>
</organism>
<accession>A0ABV8CJV5</accession>
<protein>
    <submittedName>
        <fullName evidence="2">Uncharacterized protein</fullName>
    </submittedName>
</protein>
<keyword evidence="1" id="KW-0732">Signal</keyword>
<name>A0ABV8CJV5_9GAMM</name>
<dbReference type="Proteomes" id="UP001595692">
    <property type="component" value="Unassembled WGS sequence"/>
</dbReference>
<feature type="chain" id="PRO_5045219734" evidence="1">
    <location>
        <begin position="26"/>
        <end position="236"/>
    </location>
</feature>
<sequence>MELLYKAFISLLCLLSFVFCDEVYAADILDPCGLAVVREGNYKQSEVEQIFNASRNLNEITARGFYYSEKTNVFGMVDVLNATIGRRKIKELKVPLSVHSTPGMPAVHVFKPRSYIYETAQEIIECNYLTSTYSWHEYLGRFDHVTGKFDISNLIFLPFTMVRDFNNADEVRFIKNKTGSVILIVIHSSRHLTKAYVFERGGANRTAVEAALAFKSDLEYNSWLDRLKLFQEDDKS</sequence>
<dbReference type="RefSeq" id="WP_377150624.1">
    <property type="nucleotide sequence ID" value="NZ_JBHSAF010000001.1"/>
</dbReference>
<evidence type="ECO:0000256" key="1">
    <source>
        <dbReference type="SAM" id="SignalP"/>
    </source>
</evidence>
<reference evidence="3" key="1">
    <citation type="journal article" date="2019" name="Int. J. Syst. Evol. Microbiol.">
        <title>The Global Catalogue of Microorganisms (GCM) 10K type strain sequencing project: providing services to taxonomists for standard genome sequencing and annotation.</title>
        <authorList>
            <consortium name="The Broad Institute Genomics Platform"/>
            <consortium name="The Broad Institute Genome Sequencing Center for Infectious Disease"/>
            <person name="Wu L."/>
            <person name="Ma J."/>
        </authorList>
    </citation>
    <scope>NUCLEOTIDE SEQUENCE [LARGE SCALE GENOMIC DNA]</scope>
    <source>
        <strain evidence="3">CCUG 54939</strain>
    </source>
</reference>
<gene>
    <name evidence="2" type="ORF">ACFOSS_03415</name>
</gene>
<evidence type="ECO:0000313" key="3">
    <source>
        <dbReference type="Proteomes" id="UP001595692"/>
    </source>
</evidence>